<evidence type="ECO:0000313" key="2">
    <source>
        <dbReference type="EMBL" id="NNG37552.1"/>
    </source>
</evidence>
<comment type="caution">
    <text evidence="2">The sequence shown here is derived from an EMBL/GenBank/DDBJ whole genome shotgun (WGS) entry which is preliminary data.</text>
</comment>
<dbReference type="Proteomes" id="UP000562984">
    <property type="component" value="Unassembled WGS sequence"/>
</dbReference>
<dbReference type="EMBL" id="JABEND010000015">
    <property type="protein sequence ID" value="NNG37552.1"/>
    <property type="molecule type" value="Genomic_DNA"/>
</dbReference>
<evidence type="ECO:0000313" key="3">
    <source>
        <dbReference type="Proteomes" id="UP000562984"/>
    </source>
</evidence>
<protein>
    <submittedName>
        <fullName evidence="2">DUF2255 family protein</fullName>
    </submittedName>
</protein>
<accession>A0A849AL55</accession>
<dbReference type="InterPro" id="IPR016888">
    <property type="entry name" value="UCP028498"/>
</dbReference>
<evidence type="ECO:0000256" key="1">
    <source>
        <dbReference type="SAM" id="MobiDB-lite"/>
    </source>
</evidence>
<sequence length="125" mass="13568">MSAWSPAELDTFGNTDELQISSDRGDGERTAPITIWAVPVGGQVYVRSVRGRKGGWFSGAKAKGSGHVQIGAIDRDVTFEPVSDPQLQDQISKAYQDKYARYAKQIVDSTLSPQALQATLRVDPS</sequence>
<reference evidence="2 3" key="1">
    <citation type="submission" date="2020-05" db="EMBL/GenBank/DDBJ databases">
        <title>Nakamurella sp. DB0629 isolated from air conditioner.</title>
        <authorList>
            <person name="Kim D.H."/>
            <person name="Kim D.-U."/>
        </authorList>
    </citation>
    <scope>NUCLEOTIDE SEQUENCE [LARGE SCALE GENOMIC DNA]</scope>
    <source>
        <strain evidence="2 3">DB0629</strain>
    </source>
</reference>
<dbReference type="RefSeq" id="WP_171201252.1">
    <property type="nucleotide sequence ID" value="NZ_JABEND010000015.1"/>
</dbReference>
<dbReference type="AlphaFoldDB" id="A0A849AL55"/>
<feature type="region of interest" description="Disordered" evidence="1">
    <location>
        <begin position="1"/>
        <end position="28"/>
    </location>
</feature>
<name>A0A849AL55_9ACTN</name>
<proteinExistence type="predicted"/>
<keyword evidence="3" id="KW-1185">Reference proteome</keyword>
<feature type="compositionally biased region" description="Polar residues" evidence="1">
    <location>
        <begin position="12"/>
        <end position="22"/>
    </location>
</feature>
<dbReference type="Pfam" id="PF10012">
    <property type="entry name" value="DUF2255"/>
    <property type="match status" value="1"/>
</dbReference>
<organism evidence="2 3">
    <name type="scientific">Nakamurella aerolata</name>
    <dbReference type="NCBI Taxonomy" id="1656892"/>
    <lineage>
        <taxon>Bacteria</taxon>
        <taxon>Bacillati</taxon>
        <taxon>Actinomycetota</taxon>
        <taxon>Actinomycetes</taxon>
        <taxon>Nakamurellales</taxon>
        <taxon>Nakamurellaceae</taxon>
        <taxon>Nakamurella</taxon>
    </lineage>
</organism>
<gene>
    <name evidence="2" type="ORF">HKD39_17980</name>
</gene>